<accession>A0ABY4ZX83</accession>
<reference evidence="2 3" key="1">
    <citation type="submission" date="2022-04" db="EMBL/GenBank/DDBJ databases">
        <title>Genome sequence of soybean root-associated Caulobacter segnis RL271.</title>
        <authorList>
            <person name="Longley R."/>
            <person name="Bonito G."/>
            <person name="Trigodet F."/>
            <person name="Crosson S."/>
            <person name="Fiebig A."/>
        </authorList>
    </citation>
    <scope>NUCLEOTIDE SEQUENCE [LARGE SCALE GENOMIC DNA]</scope>
    <source>
        <strain evidence="2 3">RL271</strain>
    </source>
</reference>
<evidence type="ECO:0000256" key="1">
    <source>
        <dbReference type="SAM" id="MobiDB-lite"/>
    </source>
</evidence>
<organism evidence="2 3">
    <name type="scientific">Caulobacter segnis</name>
    <dbReference type="NCBI Taxonomy" id="88688"/>
    <lineage>
        <taxon>Bacteria</taxon>
        <taxon>Pseudomonadati</taxon>
        <taxon>Pseudomonadota</taxon>
        <taxon>Alphaproteobacteria</taxon>
        <taxon>Caulobacterales</taxon>
        <taxon>Caulobacteraceae</taxon>
        <taxon>Caulobacter</taxon>
    </lineage>
</organism>
<gene>
    <name evidence="2" type="ORF">MZV50_07845</name>
</gene>
<sequence>MAEAVQKPIEGPLRPPRAGEAASKAEHAVRHAPEGAVAAHEKRTIGAETSREEDA</sequence>
<feature type="region of interest" description="Disordered" evidence="1">
    <location>
        <begin position="1"/>
        <end position="55"/>
    </location>
</feature>
<protein>
    <submittedName>
        <fullName evidence="2">Uncharacterized protein</fullName>
    </submittedName>
</protein>
<dbReference type="EMBL" id="CP096040">
    <property type="protein sequence ID" value="USQ97442.1"/>
    <property type="molecule type" value="Genomic_DNA"/>
</dbReference>
<name>A0ABY4ZX83_9CAUL</name>
<feature type="compositionally biased region" description="Basic and acidic residues" evidence="1">
    <location>
        <begin position="23"/>
        <end position="55"/>
    </location>
</feature>
<dbReference type="Proteomes" id="UP001057520">
    <property type="component" value="Chromosome"/>
</dbReference>
<evidence type="ECO:0000313" key="2">
    <source>
        <dbReference type="EMBL" id="USQ97442.1"/>
    </source>
</evidence>
<evidence type="ECO:0000313" key="3">
    <source>
        <dbReference type="Proteomes" id="UP001057520"/>
    </source>
</evidence>
<keyword evidence="3" id="KW-1185">Reference proteome</keyword>
<proteinExistence type="predicted"/>